<feature type="compositionally biased region" description="Polar residues" evidence="1">
    <location>
        <begin position="106"/>
        <end position="119"/>
    </location>
</feature>
<organism evidence="2 3">
    <name type="scientific">Eucalyptus globulus</name>
    <name type="common">Tasmanian blue gum</name>
    <dbReference type="NCBI Taxonomy" id="34317"/>
    <lineage>
        <taxon>Eukaryota</taxon>
        <taxon>Viridiplantae</taxon>
        <taxon>Streptophyta</taxon>
        <taxon>Embryophyta</taxon>
        <taxon>Tracheophyta</taxon>
        <taxon>Spermatophyta</taxon>
        <taxon>Magnoliopsida</taxon>
        <taxon>eudicotyledons</taxon>
        <taxon>Gunneridae</taxon>
        <taxon>Pentapetalae</taxon>
        <taxon>rosids</taxon>
        <taxon>malvids</taxon>
        <taxon>Myrtales</taxon>
        <taxon>Myrtaceae</taxon>
        <taxon>Myrtoideae</taxon>
        <taxon>Eucalypteae</taxon>
        <taxon>Eucalyptus</taxon>
    </lineage>
</organism>
<feature type="region of interest" description="Disordered" evidence="1">
    <location>
        <begin position="63"/>
        <end position="145"/>
    </location>
</feature>
<accession>A0ABD3ILR3</accession>
<dbReference type="EMBL" id="JBJKBG010000011">
    <property type="protein sequence ID" value="KAL3714959.1"/>
    <property type="molecule type" value="Genomic_DNA"/>
</dbReference>
<dbReference type="AlphaFoldDB" id="A0ABD3ILR3"/>
<comment type="caution">
    <text evidence="2">The sequence shown here is derived from an EMBL/GenBank/DDBJ whole genome shotgun (WGS) entry which is preliminary data.</text>
</comment>
<keyword evidence="3" id="KW-1185">Reference proteome</keyword>
<reference evidence="2 3" key="1">
    <citation type="submission" date="2024-11" db="EMBL/GenBank/DDBJ databases">
        <title>Chromosome-level genome assembly of Eucalyptus globulus Labill. provides insights into its genome evolution.</title>
        <authorList>
            <person name="Li X."/>
        </authorList>
    </citation>
    <scope>NUCLEOTIDE SEQUENCE [LARGE SCALE GENOMIC DNA]</scope>
    <source>
        <strain evidence="2">CL2024</strain>
        <tissue evidence="2">Fresh tender leaves</tissue>
    </source>
</reference>
<proteinExistence type="predicted"/>
<sequence>MRPIQAEVQESGQLPLRNFLGDDAASSSIPLVPKLNAFPPSVLTMTGQQLGLFLPAKSLDLPGSDVSLMKQSLDPTGNSEPNHAGGKEQSHPVDGLANPQKLDQPESGNSSSKTWSVLSRTDHLDAEEVSSEEIVSGHPKSDTDP</sequence>
<evidence type="ECO:0000313" key="3">
    <source>
        <dbReference type="Proteomes" id="UP001634007"/>
    </source>
</evidence>
<protein>
    <submittedName>
        <fullName evidence="2">Uncharacterized protein</fullName>
    </submittedName>
</protein>
<dbReference type="Proteomes" id="UP001634007">
    <property type="component" value="Unassembled WGS sequence"/>
</dbReference>
<gene>
    <name evidence="2" type="ORF">ACJRO7_006808</name>
</gene>
<evidence type="ECO:0000256" key="1">
    <source>
        <dbReference type="SAM" id="MobiDB-lite"/>
    </source>
</evidence>
<feature type="compositionally biased region" description="Polar residues" evidence="1">
    <location>
        <begin position="69"/>
        <end position="81"/>
    </location>
</feature>
<name>A0ABD3ILR3_EUCGL</name>
<feature type="region of interest" description="Disordered" evidence="1">
    <location>
        <begin position="1"/>
        <end position="25"/>
    </location>
</feature>
<evidence type="ECO:0000313" key="2">
    <source>
        <dbReference type="EMBL" id="KAL3714959.1"/>
    </source>
</evidence>